<dbReference type="PANTHER" id="PTHR24185:SF1">
    <property type="entry name" value="CALCIUM-INDEPENDENT PHOSPHOLIPASE A2-GAMMA"/>
    <property type="match status" value="1"/>
</dbReference>
<evidence type="ECO:0000256" key="3">
    <source>
        <dbReference type="ARBA" id="ARBA00023098"/>
    </source>
</evidence>
<dbReference type="AlphaFoldDB" id="A0AAE1C6B7"/>
<dbReference type="PANTHER" id="PTHR24185">
    <property type="entry name" value="CALCIUM-INDEPENDENT PHOSPHOLIPASE A2-GAMMA"/>
    <property type="match status" value="1"/>
</dbReference>
<feature type="compositionally biased region" description="Polar residues" evidence="5">
    <location>
        <begin position="1"/>
        <end position="15"/>
    </location>
</feature>
<protein>
    <recommendedName>
        <fullName evidence="6">PNPLA domain-containing protein</fullName>
    </recommendedName>
</protein>
<dbReference type="SUPFAM" id="SSF52151">
    <property type="entry name" value="FabD/lysophospholipase-like"/>
    <property type="match status" value="1"/>
</dbReference>
<reference evidence="7" key="1">
    <citation type="submission" date="2023-07" db="EMBL/GenBank/DDBJ databases">
        <title>Black Yeasts Isolated from many extreme environments.</title>
        <authorList>
            <person name="Coleine C."/>
            <person name="Stajich J.E."/>
            <person name="Selbmann L."/>
        </authorList>
    </citation>
    <scope>NUCLEOTIDE SEQUENCE</scope>
    <source>
        <strain evidence="7">CCFEE 5485</strain>
    </source>
</reference>
<name>A0AAE1C6B7_9PEZI</name>
<keyword evidence="3 4" id="KW-0443">Lipid metabolism</keyword>
<proteinExistence type="predicted"/>
<feature type="short sequence motif" description="GXSXG" evidence="4">
    <location>
        <begin position="83"/>
        <end position="87"/>
    </location>
</feature>
<dbReference type="Proteomes" id="UP001274830">
    <property type="component" value="Unassembled WGS sequence"/>
</dbReference>
<dbReference type="InterPro" id="IPR016035">
    <property type="entry name" value="Acyl_Trfase/lysoPLipase"/>
</dbReference>
<dbReference type="GO" id="GO:0046486">
    <property type="term" value="P:glycerolipid metabolic process"/>
    <property type="evidence" value="ECO:0007669"/>
    <property type="project" value="UniProtKB-ARBA"/>
</dbReference>
<dbReference type="PROSITE" id="PS51635">
    <property type="entry name" value="PNPLA"/>
    <property type="match status" value="1"/>
</dbReference>
<comment type="caution">
    <text evidence="7">The sequence shown here is derived from an EMBL/GenBank/DDBJ whole genome shotgun (WGS) entry which is preliminary data.</text>
</comment>
<feature type="active site" description="Proton acceptor" evidence="4">
    <location>
        <position position="262"/>
    </location>
</feature>
<organism evidence="7 8">
    <name type="scientific">Recurvomyces mirabilis</name>
    <dbReference type="NCBI Taxonomy" id="574656"/>
    <lineage>
        <taxon>Eukaryota</taxon>
        <taxon>Fungi</taxon>
        <taxon>Dikarya</taxon>
        <taxon>Ascomycota</taxon>
        <taxon>Pezizomycotina</taxon>
        <taxon>Dothideomycetes</taxon>
        <taxon>Dothideomycetidae</taxon>
        <taxon>Mycosphaerellales</taxon>
        <taxon>Teratosphaeriaceae</taxon>
        <taxon>Recurvomyces</taxon>
    </lineage>
</organism>
<dbReference type="InterPro" id="IPR002641">
    <property type="entry name" value="PNPLA_dom"/>
</dbReference>
<evidence type="ECO:0000256" key="5">
    <source>
        <dbReference type="SAM" id="MobiDB-lite"/>
    </source>
</evidence>
<dbReference type="Pfam" id="PF01734">
    <property type="entry name" value="Patatin"/>
    <property type="match status" value="1"/>
</dbReference>
<evidence type="ECO:0000313" key="8">
    <source>
        <dbReference type="Proteomes" id="UP001274830"/>
    </source>
</evidence>
<keyword evidence="1 4" id="KW-0378">Hydrolase</keyword>
<dbReference type="GO" id="GO:0019369">
    <property type="term" value="P:arachidonate metabolic process"/>
    <property type="evidence" value="ECO:0007669"/>
    <property type="project" value="TreeGrafter"/>
</dbReference>
<dbReference type="GO" id="GO:0016042">
    <property type="term" value="P:lipid catabolic process"/>
    <property type="evidence" value="ECO:0007669"/>
    <property type="project" value="UniProtKB-UniRule"/>
</dbReference>
<feature type="active site" description="Nucleophile" evidence="4">
    <location>
        <position position="85"/>
    </location>
</feature>
<keyword evidence="2 4" id="KW-0442">Lipid degradation</keyword>
<accession>A0AAE1C6B7</accession>
<feature type="region of interest" description="Disordered" evidence="5">
    <location>
        <begin position="1"/>
        <end position="23"/>
    </location>
</feature>
<gene>
    <name evidence="7" type="ORF">LTR78_000165</name>
</gene>
<dbReference type="GO" id="GO:0016020">
    <property type="term" value="C:membrane"/>
    <property type="evidence" value="ECO:0007669"/>
    <property type="project" value="TreeGrafter"/>
</dbReference>
<evidence type="ECO:0000256" key="2">
    <source>
        <dbReference type="ARBA" id="ARBA00022963"/>
    </source>
</evidence>
<feature type="short sequence motif" description="DGA/G" evidence="4">
    <location>
        <begin position="262"/>
        <end position="264"/>
    </location>
</feature>
<dbReference type="EMBL" id="JAUTXT010000001">
    <property type="protein sequence ID" value="KAK3679789.1"/>
    <property type="molecule type" value="Genomic_DNA"/>
</dbReference>
<evidence type="ECO:0000313" key="7">
    <source>
        <dbReference type="EMBL" id="KAK3679789.1"/>
    </source>
</evidence>
<feature type="domain" description="PNPLA" evidence="6">
    <location>
        <begin position="33"/>
        <end position="275"/>
    </location>
</feature>
<feature type="short sequence motif" description="GXGXXG" evidence="4">
    <location>
        <begin position="37"/>
        <end position="42"/>
    </location>
</feature>
<sequence length="405" mass="44849">MSTISSITASKQGTHTPHGPPLPQLRKHGARLLALDGGGVKGVSSALILDEIMTRVKRIELQNSISTSQADRKPVDYFDLAAGTSTGGLICLMLFRLRMNVPSCRDCYHSLAKHIFAPRFMNSEMLGKIFGKLGLMLNIMFKSAEFAAKPLEDAIREVVGKYSRAGDPDQDYLVHPESGMMFMCATLKDKGECVLMRSYIQPSDAVPYSSVVKQASTGGGDDTPMNNIPIVTAARATSAAPVYLPEERWIPSPGGDTVNFWDGGVLNNNPIEQLWGARYDLVDVKSPPPPVSVVLSLGCGWAVPAKPHFLFRIFGIMTTFSQSYMANTEAKHRDFWRLTERMKERGDQNNDIRYFRFNVPTGDKKFNMADPKIIEPLEKLTRDYIGRPEISKELDEVAALLASRD</sequence>
<evidence type="ECO:0000256" key="1">
    <source>
        <dbReference type="ARBA" id="ARBA00022801"/>
    </source>
</evidence>
<dbReference type="GO" id="GO:0047499">
    <property type="term" value="F:calcium-independent phospholipase A2 activity"/>
    <property type="evidence" value="ECO:0007669"/>
    <property type="project" value="TreeGrafter"/>
</dbReference>
<dbReference type="Gene3D" id="3.40.1090.10">
    <property type="entry name" value="Cytosolic phospholipase A2 catalytic domain"/>
    <property type="match status" value="1"/>
</dbReference>
<evidence type="ECO:0000256" key="4">
    <source>
        <dbReference type="PROSITE-ProRule" id="PRU01161"/>
    </source>
</evidence>
<evidence type="ECO:0000259" key="6">
    <source>
        <dbReference type="PROSITE" id="PS51635"/>
    </source>
</evidence>
<keyword evidence="8" id="KW-1185">Reference proteome</keyword>